<protein>
    <recommendedName>
        <fullName evidence="5">Addiction module toxin, RelE/StbE family</fullName>
    </recommendedName>
</protein>
<keyword evidence="2" id="KW-1277">Toxin-antitoxin system</keyword>
<dbReference type="InterPro" id="IPR007712">
    <property type="entry name" value="RelE/ParE_toxin"/>
</dbReference>
<keyword evidence="4" id="KW-1185">Reference proteome</keyword>
<dbReference type="InterPro" id="IPR035093">
    <property type="entry name" value="RelE/ParE_toxin_dom_sf"/>
</dbReference>
<proteinExistence type="inferred from homology"/>
<evidence type="ECO:0008006" key="5">
    <source>
        <dbReference type="Google" id="ProtNLM"/>
    </source>
</evidence>
<evidence type="ECO:0000256" key="1">
    <source>
        <dbReference type="ARBA" id="ARBA00006226"/>
    </source>
</evidence>
<evidence type="ECO:0000256" key="2">
    <source>
        <dbReference type="ARBA" id="ARBA00022649"/>
    </source>
</evidence>
<evidence type="ECO:0000313" key="4">
    <source>
        <dbReference type="Proteomes" id="UP000824366"/>
    </source>
</evidence>
<sequence length="95" mass="11120">MKTIKWLPTASTHRFEQLDYIAQDNPLAAMSQDEQIEHQVDMLMQHPQMGRPGRMKGTRELVISRTPFIVVYRVKGTHIEIIRLLHSSQQWPVKV</sequence>
<evidence type="ECO:0000313" key="3">
    <source>
        <dbReference type="EMBL" id="BCO26397.1"/>
    </source>
</evidence>
<gene>
    <name evidence="3" type="ORF">MIZ03_1279</name>
</gene>
<dbReference type="RefSeq" id="WP_223909789.1">
    <property type="nucleotide sequence ID" value="NZ_AP024238.1"/>
</dbReference>
<dbReference type="PANTHER" id="PTHR33755">
    <property type="entry name" value="TOXIN PARE1-RELATED"/>
    <property type="match status" value="1"/>
</dbReference>
<accession>A0ABM7MJI4</accession>
<dbReference type="Proteomes" id="UP000824366">
    <property type="component" value="Chromosome"/>
</dbReference>
<dbReference type="Pfam" id="PF05016">
    <property type="entry name" value="ParE_toxin"/>
    <property type="match status" value="1"/>
</dbReference>
<dbReference type="InterPro" id="IPR051803">
    <property type="entry name" value="TA_system_RelE-like_toxin"/>
</dbReference>
<organism evidence="3 4">
    <name type="scientific">Rhodoferax lithotrophicus</name>
    <dbReference type="NCBI Taxonomy" id="2798804"/>
    <lineage>
        <taxon>Bacteria</taxon>
        <taxon>Pseudomonadati</taxon>
        <taxon>Pseudomonadota</taxon>
        <taxon>Betaproteobacteria</taxon>
        <taxon>Burkholderiales</taxon>
        <taxon>Comamonadaceae</taxon>
        <taxon>Rhodoferax</taxon>
    </lineage>
</organism>
<dbReference type="PANTHER" id="PTHR33755:SF6">
    <property type="entry name" value="PLASMID STABILIZATION SYSTEM PROTEIN"/>
    <property type="match status" value="1"/>
</dbReference>
<dbReference type="NCBIfam" id="TIGR02385">
    <property type="entry name" value="RelE_StbE"/>
    <property type="match status" value="1"/>
</dbReference>
<reference evidence="3 4" key="1">
    <citation type="journal article" date="2021" name="Microbiol. Spectr.">
        <title>A Single Bacterium Capable of Oxidation and Reduction of Iron at Circumneutral pH.</title>
        <authorList>
            <person name="Kato S."/>
            <person name="Ohkuma M."/>
        </authorList>
    </citation>
    <scope>NUCLEOTIDE SEQUENCE [LARGE SCALE GENOMIC DNA]</scope>
    <source>
        <strain evidence="3 4">MIZ03</strain>
    </source>
</reference>
<dbReference type="EMBL" id="AP024238">
    <property type="protein sequence ID" value="BCO26397.1"/>
    <property type="molecule type" value="Genomic_DNA"/>
</dbReference>
<comment type="similarity">
    <text evidence="1">Belongs to the RelE toxin family.</text>
</comment>
<name>A0ABM7MJI4_9BURK</name>
<dbReference type="Gene3D" id="3.30.2310.20">
    <property type="entry name" value="RelE-like"/>
    <property type="match status" value="1"/>
</dbReference>